<evidence type="ECO:0000313" key="8">
    <source>
        <dbReference type="EMBL" id="KJE19275.1"/>
    </source>
</evidence>
<reference evidence="9" key="1">
    <citation type="submission" date="2015-02" db="EMBL/GenBank/DDBJ databases">
        <title>Draft Genome of Frankia sp. CpI1-S.</title>
        <authorList>
            <person name="Oshone R.T."/>
            <person name="Ngom M."/>
            <person name="Ghodhbane-Gtari F."/>
            <person name="Gtari M."/>
            <person name="Morris K."/>
            <person name="Thomas K."/>
            <person name="Sen A."/>
            <person name="Tisa L.S."/>
        </authorList>
    </citation>
    <scope>NUCLEOTIDE SEQUENCE [LARGE SCALE GENOMIC DNA]</scope>
    <source>
        <strain evidence="9">CpI1-S</strain>
    </source>
</reference>
<comment type="cofactor">
    <cofactor evidence="1">
        <name>FAD</name>
        <dbReference type="ChEBI" id="CHEBI:57692"/>
    </cofactor>
</comment>
<organism evidence="8 9">
    <name type="scientific">Frankia torreyi</name>
    <dbReference type="NCBI Taxonomy" id="1856"/>
    <lineage>
        <taxon>Bacteria</taxon>
        <taxon>Bacillati</taxon>
        <taxon>Actinomycetota</taxon>
        <taxon>Actinomycetes</taxon>
        <taxon>Frankiales</taxon>
        <taxon>Frankiaceae</taxon>
        <taxon>Frankia</taxon>
    </lineage>
</organism>
<dbReference type="SUPFAM" id="SSF56645">
    <property type="entry name" value="Acyl-CoA dehydrogenase NM domain-like"/>
    <property type="match status" value="1"/>
</dbReference>
<dbReference type="InterPro" id="IPR036250">
    <property type="entry name" value="AcylCo_DH-like_C"/>
</dbReference>
<dbReference type="InterPro" id="IPR009075">
    <property type="entry name" value="AcylCo_DH/oxidase_C"/>
</dbReference>
<dbReference type="GO" id="GO:0003995">
    <property type="term" value="F:acyl-CoA dehydrogenase activity"/>
    <property type="evidence" value="ECO:0007669"/>
    <property type="project" value="TreeGrafter"/>
</dbReference>
<protein>
    <submittedName>
        <fullName evidence="8">Acyl-CoA dehydrogenase</fullName>
    </submittedName>
</protein>
<dbReference type="PANTHER" id="PTHR43884:SF20">
    <property type="entry name" value="ACYL-COA DEHYDROGENASE FADE28"/>
    <property type="match status" value="1"/>
</dbReference>
<keyword evidence="9" id="KW-1185">Reference proteome</keyword>
<evidence type="ECO:0000259" key="6">
    <source>
        <dbReference type="Pfam" id="PF00441"/>
    </source>
</evidence>
<dbReference type="Gene3D" id="1.20.140.10">
    <property type="entry name" value="Butyryl-CoA Dehydrogenase, subunit A, domain 3"/>
    <property type="match status" value="1"/>
</dbReference>
<dbReference type="Proteomes" id="UP000032545">
    <property type="component" value="Unassembled WGS sequence"/>
</dbReference>
<dbReference type="GO" id="GO:0050660">
    <property type="term" value="F:flavin adenine dinucleotide binding"/>
    <property type="evidence" value="ECO:0007669"/>
    <property type="project" value="InterPro"/>
</dbReference>
<dbReference type="OrthoDB" id="4684614at2"/>
<dbReference type="EMBL" id="JYFN01000147">
    <property type="protein sequence ID" value="KJE19275.1"/>
    <property type="molecule type" value="Genomic_DNA"/>
</dbReference>
<dbReference type="InterPro" id="IPR037069">
    <property type="entry name" value="AcylCoA_DH/ox_N_sf"/>
</dbReference>
<comment type="caution">
    <text evidence="8">The sequence shown here is derived from an EMBL/GenBank/DDBJ whole genome shotgun (WGS) entry which is preliminary data.</text>
</comment>
<proteinExistence type="inferred from homology"/>
<dbReference type="PANTHER" id="PTHR43884">
    <property type="entry name" value="ACYL-COA DEHYDROGENASE"/>
    <property type="match status" value="1"/>
</dbReference>
<evidence type="ECO:0000256" key="1">
    <source>
        <dbReference type="ARBA" id="ARBA00001974"/>
    </source>
</evidence>
<dbReference type="Pfam" id="PF00441">
    <property type="entry name" value="Acyl-CoA_dh_1"/>
    <property type="match status" value="1"/>
</dbReference>
<evidence type="ECO:0000256" key="3">
    <source>
        <dbReference type="ARBA" id="ARBA00022630"/>
    </source>
</evidence>
<evidence type="ECO:0000256" key="4">
    <source>
        <dbReference type="ARBA" id="ARBA00022827"/>
    </source>
</evidence>
<name>A0A0D8B5A5_9ACTN</name>
<evidence type="ECO:0000259" key="7">
    <source>
        <dbReference type="Pfam" id="PF02771"/>
    </source>
</evidence>
<evidence type="ECO:0000256" key="5">
    <source>
        <dbReference type="ARBA" id="ARBA00023002"/>
    </source>
</evidence>
<gene>
    <name evidence="8" type="ORF">FF36_06453</name>
</gene>
<keyword evidence="4" id="KW-0274">FAD</keyword>
<dbReference type="RefSeq" id="WP_044888814.1">
    <property type="nucleotide sequence ID" value="NZ_JYFN01000147.1"/>
</dbReference>
<accession>A0A0D8B5A5</accession>
<keyword evidence="5" id="KW-0560">Oxidoreductase</keyword>
<sequence length="354" mass="35820">MLLSDEQESLADAARDWLAERTDLAAARADGAALAALYSAHDLRAAAELGLTSLLRPAEGGTFADLAVVVEELGRAGSPLPLGQAALVARLLDQIGIGAAVSDAVAEGAALAVPAAAEPDDAAISGAPGPDGTLTLAGRAAVVVGGLGAAWLLASAAIDDDRALALVPAASATRTARTTLDLSRDIAAVDLHGVTVPAGDWARVGAGVAETLDQALAIIHTLDAVGAAGRLLDMTVGYVKEREQFGRPVGSFQAVKHHAATMAVDIEAARLCGHDAARALDSGDLVAAGTAVAVAGSVAGEGTSRAASTALQLHGGMGFTWEHDLHLFLRRIKVDELVRGTPRQHRERLIATAG</sequence>
<dbReference type="SUPFAM" id="SSF47203">
    <property type="entry name" value="Acyl-CoA dehydrogenase C-terminal domain-like"/>
    <property type="match status" value="1"/>
</dbReference>
<dbReference type="Pfam" id="PF02771">
    <property type="entry name" value="Acyl-CoA_dh_N"/>
    <property type="match status" value="1"/>
</dbReference>
<comment type="similarity">
    <text evidence="2">Belongs to the acyl-CoA dehydrogenase family.</text>
</comment>
<dbReference type="InterPro" id="IPR009100">
    <property type="entry name" value="AcylCoA_DH/oxidase_NM_dom_sf"/>
</dbReference>
<feature type="domain" description="Acyl-CoA dehydrogenase/oxidase N-terminal" evidence="7">
    <location>
        <begin position="4"/>
        <end position="93"/>
    </location>
</feature>
<evidence type="ECO:0000256" key="2">
    <source>
        <dbReference type="ARBA" id="ARBA00009347"/>
    </source>
</evidence>
<dbReference type="PATRIC" id="fig|1502723.3.peg.1583"/>
<keyword evidence="3" id="KW-0285">Flavoprotein</keyword>
<feature type="domain" description="Acyl-CoA dehydrogenase/oxidase C-terminal" evidence="6">
    <location>
        <begin position="219"/>
        <end position="348"/>
    </location>
</feature>
<dbReference type="InterPro" id="IPR013786">
    <property type="entry name" value="AcylCoA_DH/ox_N"/>
</dbReference>
<reference evidence="8 9" key="2">
    <citation type="journal article" date="2016" name="Genome Announc.">
        <title>Permanent Draft Genome Sequences for Two Variants of Frankia sp. Strain CpI1, the First Frankia Strain Isolated from Root Nodules of Comptonia peregrina.</title>
        <authorList>
            <person name="Oshone R."/>
            <person name="Hurst S.G.IV."/>
            <person name="Abebe-Akele F."/>
            <person name="Simpson S."/>
            <person name="Morris K."/>
            <person name="Thomas W.K."/>
            <person name="Tisa L.S."/>
        </authorList>
    </citation>
    <scope>NUCLEOTIDE SEQUENCE [LARGE SCALE GENOMIC DNA]</scope>
    <source>
        <strain evidence="9">CpI1-S</strain>
    </source>
</reference>
<evidence type="ECO:0000313" key="9">
    <source>
        <dbReference type="Proteomes" id="UP000032545"/>
    </source>
</evidence>
<dbReference type="Gene3D" id="1.10.540.10">
    <property type="entry name" value="Acyl-CoA dehydrogenase/oxidase, N-terminal domain"/>
    <property type="match status" value="1"/>
</dbReference>
<dbReference type="AlphaFoldDB" id="A0A0D8B5A5"/>